<feature type="transmembrane region" description="Helical" evidence="7">
    <location>
        <begin position="214"/>
        <end position="234"/>
    </location>
</feature>
<feature type="transmembrane region" description="Helical" evidence="7">
    <location>
        <begin position="122"/>
        <end position="144"/>
    </location>
</feature>
<evidence type="ECO:0000256" key="2">
    <source>
        <dbReference type="ARBA" id="ARBA00022448"/>
    </source>
</evidence>
<dbReference type="SUPFAM" id="SSF161098">
    <property type="entry name" value="MetI-like"/>
    <property type="match status" value="1"/>
</dbReference>
<dbReference type="InterPro" id="IPR000515">
    <property type="entry name" value="MetI-like"/>
</dbReference>
<feature type="transmembrane region" description="Helical" evidence="7">
    <location>
        <begin position="30"/>
        <end position="49"/>
    </location>
</feature>
<dbReference type="InterPro" id="IPR035906">
    <property type="entry name" value="MetI-like_sf"/>
</dbReference>
<dbReference type="EMBL" id="JADKYB010000003">
    <property type="protein sequence ID" value="MBM9504134.1"/>
    <property type="molecule type" value="Genomic_DNA"/>
</dbReference>
<evidence type="ECO:0000256" key="6">
    <source>
        <dbReference type="ARBA" id="ARBA00023136"/>
    </source>
</evidence>
<comment type="similarity">
    <text evidence="7">Belongs to the binding-protein-dependent transport system permease family.</text>
</comment>
<comment type="subcellular location">
    <subcellularLocation>
        <location evidence="1 7">Cell membrane</location>
        <topology evidence="1 7">Multi-pass membrane protein</topology>
    </subcellularLocation>
</comment>
<keyword evidence="11" id="KW-1185">Reference proteome</keyword>
<feature type="transmembrane region" description="Helical" evidence="7">
    <location>
        <begin position="90"/>
        <end position="110"/>
    </location>
</feature>
<evidence type="ECO:0000256" key="7">
    <source>
        <dbReference type="RuleBase" id="RU363032"/>
    </source>
</evidence>
<dbReference type="Pfam" id="PF00528">
    <property type="entry name" value="BPD_transp_1"/>
    <property type="match status" value="1"/>
</dbReference>
<evidence type="ECO:0000256" key="8">
    <source>
        <dbReference type="SAM" id="MobiDB-lite"/>
    </source>
</evidence>
<dbReference type="PANTHER" id="PTHR30151">
    <property type="entry name" value="ALKANE SULFONATE ABC TRANSPORTER-RELATED, MEMBRANE SUBUNIT"/>
    <property type="match status" value="1"/>
</dbReference>
<dbReference type="PANTHER" id="PTHR30151:SF0">
    <property type="entry name" value="ABC TRANSPORTER PERMEASE PROTEIN MJ0413-RELATED"/>
    <property type="match status" value="1"/>
</dbReference>
<dbReference type="PROSITE" id="PS50928">
    <property type="entry name" value="ABC_TM1"/>
    <property type="match status" value="1"/>
</dbReference>
<feature type="domain" description="ABC transmembrane type-1" evidence="9">
    <location>
        <begin position="84"/>
        <end position="265"/>
    </location>
</feature>
<keyword evidence="4 7" id="KW-0812">Transmembrane</keyword>
<keyword evidence="3" id="KW-1003">Cell membrane</keyword>
<evidence type="ECO:0000256" key="4">
    <source>
        <dbReference type="ARBA" id="ARBA00022692"/>
    </source>
</evidence>
<comment type="caution">
    <text evidence="10">The sequence shown here is derived from an EMBL/GenBank/DDBJ whole genome shotgun (WGS) entry which is preliminary data.</text>
</comment>
<name>A0ABS2TLC0_9ACTN</name>
<dbReference type="CDD" id="cd06261">
    <property type="entry name" value="TM_PBP2"/>
    <property type="match status" value="1"/>
</dbReference>
<keyword evidence="2 7" id="KW-0813">Transport</keyword>
<evidence type="ECO:0000313" key="10">
    <source>
        <dbReference type="EMBL" id="MBM9504134.1"/>
    </source>
</evidence>
<evidence type="ECO:0000256" key="3">
    <source>
        <dbReference type="ARBA" id="ARBA00022475"/>
    </source>
</evidence>
<reference evidence="10 11" key="1">
    <citation type="submission" date="2021-01" db="EMBL/GenBank/DDBJ databases">
        <title>Streptomyces acididurans sp. nov., isolated from a peat swamp forest soil.</title>
        <authorList>
            <person name="Chantavorakit T."/>
            <person name="Duangmal K."/>
        </authorList>
    </citation>
    <scope>NUCLEOTIDE SEQUENCE [LARGE SCALE GENOMIC DNA]</scope>
    <source>
        <strain evidence="10 11">KK5PA1</strain>
    </source>
</reference>
<feature type="region of interest" description="Disordered" evidence="8">
    <location>
        <begin position="1"/>
        <end position="20"/>
    </location>
</feature>
<dbReference type="RefSeq" id="WP_205356017.1">
    <property type="nucleotide sequence ID" value="NZ_JADKYB010000003.1"/>
</dbReference>
<evidence type="ECO:0000256" key="5">
    <source>
        <dbReference type="ARBA" id="ARBA00022989"/>
    </source>
</evidence>
<protein>
    <submittedName>
        <fullName evidence="10">ABC transporter permease</fullName>
    </submittedName>
</protein>
<feature type="transmembrane region" description="Helical" evidence="7">
    <location>
        <begin position="246"/>
        <end position="267"/>
    </location>
</feature>
<evidence type="ECO:0000256" key="1">
    <source>
        <dbReference type="ARBA" id="ARBA00004651"/>
    </source>
</evidence>
<keyword evidence="6 7" id="KW-0472">Membrane</keyword>
<accession>A0ABS2TLC0</accession>
<sequence>MTATQLSPGRVRKTPAGAAAPGRRRAFDRYLNPVLGAVGVAVVLASWQICASTGVVDPKFSSSPSGAFGALVDSFKSGDVWSPLGSTLSIVAWGMVISIVAAIPLGLLIGRNRVLYALTDPLISIMYSVPYVVFLPMLIFWFGIGADARVVIVVWSALFPLLINVIAGARNLEQSHLQVSRVFCASRLMTLRSVAFPATLPYILAGVRQAVGRALIGAIVAELFMGSAGLGYVVQLKTSNFQTDDAMAAIAVIAVIAVLLNHGVAYLEQRLTFWSRTD</sequence>
<dbReference type="Gene3D" id="1.10.3720.10">
    <property type="entry name" value="MetI-like"/>
    <property type="match status" value="1"/>
</dbReference>
<dbReference type="Proteomes" id="UP000749040">
    <property type="component" value="Unassembled WGS sequence"/>
</dbReference>
<evidence type="ECO:0000259" key="9">
    <source>
        <dbReference type="PROSITE" id="PS50928"/>
    </source>
</evidence>
<evidence type="ECO:0000313" key="11">
    <source>
        <dbReference type="Proteomes" id="UP000749040"/>
    </source>
</evidence>
<keyword evidence="5 7" id="KW-1133">Transmembrane helix</keyword>
<gene>
    <name evidence="10" type="ORF">ITX44_06210</name>
</gene>
<organism evidence="10 11">
    <name type="scientific">Actinacidiphila acididurans</name>
    <dbReference type="NCBI Taxonomy" id="2784346"/>
    <lineage>
        <taxon>Bacteria</taxon>
        <taxon>Bacillati</taxon>
        <taxon>Actinomycetota</taxon>
        <taxon>Actinomycetes</taxon>
        <taxon>Kitasatosporales</taxon>
        <taxon>Streptomycetaceae</taxon>
        <taxon>Actinacidiphila</taxon>
    </lineage>
</organism>
<proteinExistence type="inferred from homology"/>
<feature type="transmembrane region" description="Helical" evidence="7">
    <location>
        <begin position="150"/>
        <end position="169"/>
    </location>
</feature>